<organism evidence="6">
    <name type="scientific">Harpegnathos saltator</name>
    <name type="common">Jerdon's jumping ant</name>
    <dbReference type="NCBI Taxonomy" id="610380"/>
    <lineage>
        <taxon>Eukaryota</taxon>
        <taxon>Metazoa</taxon>
        <taxon>Ecdysozoa</taxon>
        <taxon>Arthropoda</taxon>
        <taxon>Hexapoda</taxon>
        <taxon>Insecta</taxon>
        <taxon>Pterygota</taxon>
        <taxon>Neoptera</taxon>
        <taxon>Endopterygota</taxon>
        <taxon>Hymenoptera</taxon>
        <taxon>Apocrita</taxon>
        <taxon>Aculeata</taxon>
        <taxon>Formicoidea</taxon>
        <taxon>Formicidae</taxon>
        <taxon>Ponerinae</taxon>
        <taxon>Ponerini</taxon>
        <taxon>Harpegnathos</taxon>
    </lineage>
</organism>
<name>E2C6S9_HARSA</name>
<dbReference type="PROSITE" id="PS50102">
    <property type="entry name" value="RRM"/>
    <property type="match status" value="2"/>
</dbReference>
<feature type="domain" description="RRM" evidence="4">
    <location>
        <begin position="1"/>
        <end position="75"/>
    </location>
</feature>
<sequence length="385" mass="40907">MLSKKFTENDVRNMFSVYGMIEECSVLRDSTGKSKACAFVTFASKQYAINAIKALHHSQTMEGCSSPLVVKFADTQKEKDQKRMQQLQSNLWNIAGVNITPHYLTNDTHTLAPASLQLLQQLQATTSAATPVAANTAGANALSNVQHQLLLQQHLGLGAATPAHAAPPAVPSPPEINPANLQSLATLASLSNTAANAGVSPMSMQNLVTLAAMTGGNGNLQVSPNRSTGGSLSPVTSLTLNSLTGTPLNGLQDSLSNAYSSLQQYAGFPAFTAAAAAAAAAAQKTKFSNTDKQIEGPEGCNLFIYHLPQEFNDTDLISTFLPFGNVISAKVFIDKHTHMSKCFGFVSYDNASSAQAAIQTMHGFQIGMKRLKVQLKRSKDACKPY</sequence>
<dbReference type="AlphaFoldDB" id="E2C6S9"/>
<dbReference type="Pfam" id="PF00076">
    <property type="entry name" value="RRM_1"/>
    <property type="match status" value="2"/>
</dbReference>
<dbReference type="STRING" id="610380.E2C6S9"/>
<dbReference type="InterPro" id="IPR012677">
    <property type="entry name" value="Nucleotide-bd_a/b_plait_sf"/>
</dbReference>
<evidence type="ECO:0000259" key="4">
    <source>
        <dbReference type="PROSITE" id="PS50102"/>
    </source>
</evidence>
<keyword evidence="1" id="KW-0677">Repeat</keyword>
<dbReference type="InterPro" id="IPR000504">
    <property type="entry name" value="RRM_dom"/>
</dbReference>
<evidence type="ECO:0000313" key="6">
    <source>
        <dbReference type="Proteomes" id="UP000008237"/>
    </source>
</evidence>
<evidence type="ECO:0000256" key="2">
    <source>
        <dbReference type="ARBA" id="ARBA00022884"/>
    </source>
</evidence>
<feature type="domain" description="RRM" evidence="4">
    <location>
        <begin position="300"/>
        <end position="378"/>
    </location>
</feature>
<protein>
    <submittedName>
        <fullName evidence="5">CUG-BP-and ETR-3-like factor 1</fullName>
    </submittedName>
</protein>
<dbReference type="Gene3D" id="3.30.70.330">
    <property type="match status" value="2"/>
</dbReference>
<dbReference type="EMBL" id="GL453161">
    <property type="protein sequence ID" value="EFN76391.1"/>
    <property type="molecule type" value="Genomic_DNA"/>
</dbReference>
<keyword evidence="2 3" id="KW-0694">RNA-binding</keyword>
<dbReference type="SMART" id="SM00360">
    <property type="entry name" value="RRM"/>
    <property type="match status" value="2"/>
</dbReference>
<dbReference type="FunFam" id="3.30.70.330:FF:000322">
    <property type="entry name" value="CUGBP Elav-like family member 2"/>
    <property type="match status" value="1"/>
</dbReference>
<reference evidence="5 6" key="1">
    <citation type="journal article" date="2010" name="Science">
        <title>Genomic comparison of the ants Camponotus floridanus and Harpegnathos saltator.</title>
        <authorList>
            <person name="Bonasio R."/>
            <person name="Zhang G."/>
            <person name="Ye C."/>
            <person name="Mutti N.S."/>
            <person name="Fang X."/>
            <person name="Qin N."/>
            <person name="Donahue G."/>
            <person name="Yang P."/>
            <person name="Li Q."/>
            <person name="Li C."/>
            <person name="Zhang P."/>
            <person name="Huang Z."/>
            <person name="Berger S.L."/>
            <person name="Reinberg D."/>
            <person name="Wang J."/>
            <person name="Liebig J."/>
        </authorList>
    </citation>
    <scope>NUCLEOTIDE SEQUENCE [LARGE SCALE GENOMIC DNA]</scope>
    <source>
        <strain evidence="5 6">R22 G/1</strain>
    </source>
</reference>
<dbReference type="OMA" id="PWKQYFS"/>
<dbReference type="OrthoDB" id="410044at2759"/>
<gene>
    <name evidence="5" type="ORF">EAI_02865</name>
</gene>
<dbReference type="SUPFAM" id="SSF54928">
    <property type="entry name" value="RNA-binding domain, RBD"/>
    <property type="match status" value="1"/>
</dbReference>
<dbReference type="GO" id="GO:0003723">
    <property type="term" value="F:RNA binding"/>
    <property type="evidence" value="ECO:0007669"/>
    <property type="project" value="UniProtKB-UniRule"/>
</dbReference>
<evidence type="ECO:0000256" key="1">
    <source>
        <dbReference type="ARBA" id="ARBA00022737"/>
    </source>
</evidence>
<dbReference type="FunCoup" id="E2C6S9">
    <property type="interactions" value="1017"/>
</dbReference>
<dbReference type="InterPro" id="IPR035979">
    <property type="entry name" value="RBD_domain_sf"/>
</dbReference>
<accession>E2C6S9</accession>
<dbReference type="Proteomes" id="UP000008237">
    <property type="component" value="Unassembled WGS sequence"/>
</dbReference>
<dbReference type="InParanoid" id="E2C6S9"/>
<proteinExistence type="predicted"/>
<dbReference type="FunFam" id="3.30.70.330:FF:000016">
    <property type="entry name" value="CUGBP Elav-like family member 1 isoform 2"/>
    <property type="match status" value="1"/>
</dbReference>
<keyword evidence="6" id="KW-1185">Reference proteome</keyword>
<evidence type="ECO:0000313" key="5">
    <source>
        <dbReference type="EMBL" id="EFN76391.1"/>
    </source>
</evidence>
<dbReference type="PANTHER" id="PTHR24012">
    <property type="entry name" value="RNA BINDING PROTEIN"/>
    <property type="match status" value="1"/>
</dbReference>
<evidence type="ECO:0000256" key="3">
    <source>
        <dbReference type="PROSITE-ProRule" id="PRU00176"/>
    </source>
</evidence>